<organism evidence="1 2">
    <name type="scientific">Aphis craccivora</name>
    <name type="common">Cowpea aphid</name>
    <dbReference type="NCBI Taxonomy" id="307492"/>
    <lineage>
        <taxon>Eukaryota</taxon>
        <taxon>Metazoa</taxon>
        <taxon>Ecdysozoa</taxon>
        <taxon>Arthropoda</taxon>
        <taxon>Hexapoda</taxon>
        <taxon>Insecta</taxon>
        <taxon>Pterygota</taxon>
        <taxon>Neoptera</taxon>
        <taxon>Paraneoptera</taxon>
        <taxon>Hemiptera</taxon>
        <taxon>Sternorrhyncha</taxon>
        <taxon>Aphidomorpha</taxon>
        <taxon>Aphidoidea</taxon>
        <taxon>Aphididae</taxon>
        <taxon>Aphidini</taxon>
        <taxon>Aphis</taxon>
        <taxon>Aphis</taxon>
    </lineage>
</organism>
<protein>
    <submittedName>
        <fullName evidence="1">Protein FAM200A-like</fullName>
    </submittedName>
</protein>
<dbReference type="EMBL" id="VUJU01005061">
    <property type="protein sequence ID" value="KAF0752419.1"/>
    <property type="molecule type" value="Genomic_DNA"/>
</dbReference>
<gene>
    <name evidence="1" type="ORF">FWK35_00024130</name>
</gene>
<dbReference type="AlphaFoldDB" id="A0A6G0YB84"/>
<evidence type="ECO:0000313" key="1">
    <source>
        <dbReference type="EMBL" id="KAF0752419.1"/>
    </source>
</evidence>
<accession>A0A6G0YB84</accession>
<comment type="caution">
    <text evidence="1">The sequence shown here is derived from an EMBL/GenBank/DDBJ whole genome shotgun (WGS) entry which is preliminary data.</text>
</comment>
<name>A0A6G0YB84_APHCR</name>
<sequence>MLFSSRRIISIFKNGSTKNGIKKYNMRTFVDTFSKFKDLNTVGIIVLFGSCGEKNIKNANLTSTEKDYLLEISPNTILQPKLSTLKDIEISQPFSHESKIYVQVTNHKYQCDATFIDRN</sequence>
<dbReference type="Proteomes" id="UP000478052">
    <property type="component" value="Unassembled WGS sequence"/>
</dbReference>
<proteinExistence type="predicted"/>
<evidence type="ECO:0000313" key="2">
    <source>
        <dbReference type="Proteomes" id="UP000478052"/>
    </source>
</evidence>
<reference evidence="1 2" key="1">
    <citation type="submission" date="2019-08" db="EMBL/GenBank/DDBJ databases">
        <title>Whole genome of Aphis craccivora.</title>
        <authorList>
            <person name="Voronova N.V."/>
            <person name="Shulinski R.S."/>
            <person name="Bandarenka Y.V."/>
            <person name="Zhorov D.G."/>
            <person name="Warner D."/>
        </authorList>
    </citation>
    <scope>NUCLEOTIDE SEQUENCE [LARGE SCALE GENOMIC DNA]</scope>
    <source>
        <strain evidence="1">180601</strain>
        <tissue evidence="1">Whole Body</tissue>
    </source>
</reference>
<keyword evidence="2" id="KW-1185">Reference proteome</keyword>